<reference evidence="3" key="1">
    <citation type="submission" date="2016-10" db="EMBL/GenBank/DDBJ databases">
        <authorList>
            <person name="Varghese N."/>
            <person name="Submissions S."/>
        </authorList>
    </citation>
    <scope>NUCLEOTIDE SEQUENCE [LARGE SCALE GENOMIC DNA]</scope>
    <source>
        <strain evidence="3">DSM 44526</strain>
    </source>
</reference>
<accession>A0A1G7T8V4</accession>
<evidence type="ECO:0000313" key="3">
    <source>
        <dbReference type="Proteomes" id="UP000198863"/>
    </source>
</evidence>
<sequence length="222" mass="23570">MDDARPPAWRRPTRGEHRWPATLAVAGTVALQVALPDRVSPALGWVLPAAELALLAALVVANPLRIDRESALLRRLALALLALVVLSTGWSAVLLVRELVTGADTPATTLLASGAGIWATTVLASALVFWELDRGGPAARAAGTRAHPDFAFPQMQSPDLAPPDWEPRFGDYLYLAYTNATAFSPTDVLPLTRSAKTAMAVESTITLVVVLLVLARAVNVLT</sequence>
<organism evidence="2 3">
    <name type="scientific">Klenkia brasiliensis</name>
    <dbReference type="NCBI Taxonomy" id="333142"/>
    <lineage>
        <taxon>Bacteria</taxon>
        <taxon>Bacillati</taxon>
        <taxon>Actinomycetota</taxon>
        <taxon>Actinomycetes</taxon>
        <taxon>Geodermatophilales</taxon>
        <taxon>Geodermatophilaceae</taxon>
        <taxon>Klenkia</taxon>
    </lineage>
</organism>
<evidence type="ECO:0000256" key="1">
    <source>
        <dbReference type="SAM" id="Phobius"/>
    </source>
</evidence>
<dbReference type="OrthoDB" id="5402524at2"/>
<dbReference type="AlphaFoldDB" id="A0A1G7T8V4"/>
<gene>
    <name evidence="2" type="ORF">SAMN05660324_2355</name>
</gene>
<proteinExistence type="predicted"/>
<keyword evidence="3" id="KW-1185">Reference proteome</keyword>
<feature type="transmembrane region" description="Helical" evidence="1">
    <location>
        <begin position="76"/>
        <end position="96"/>
    </location>
</feature>
<keyword evidence="1" id="KW-0472">Membrane</keyword>
<keyword evidence="1" id="KW-0812">Transmembrane</keyword>
<feature type="transmembrane region" description="Helical" evidence="1">
    <location>
        <begin position="199"/>
        <end position="218"/>
    </location>
</feature>
<evidence type="ECO:0000313" key="2">
    <source>
        <dbReference type="EMBL" id="SDG31512.1"/>
    </source>
</evidence>
<dbReference type="RefSeq" id="WP_091062622.1">
    <property type="nucleotide sequence ID" value="NZ_FNCF01000003.1"/>
</dbReference>
<keyword evidence="1" id="KW-1133">Transmembrane helix</keyword>
<name>A0A1G7T8V4_9ACTN</name>
<feature type="transmembrane region" description="Helical" evidence="1">
    <location>
        <begin position="108"/>
        <end position="130"/>
    </location>
</feature>
<protein>
    <submittedName>
        <fullName evidence="2">Uncharacterized membrane protein</fullName>
    </submittedName>
</protein>
<dbReference type="EMBL" id="FNCF01000003">
    <property type="protein sequence ID" value="SDG31512.1"/>
    <property type="molecule type" value="Genomic_DNA"/>
</dbReference>
<feature type="transmembrane region" description="Helical" evidence="1">
    <location>
        <begin position="42"/>
        <end position="64"/>
    </location>
</feature>
<dbReference type="Proteomes" id="UP000198863">
    <property type="component" value="Unassembled WGS sequence"/>
</dbReference>